<comment type="caution">
    <text evidence="13">The sequence shown here is derived from an EMBL/GenBank/DDBJ whole genome shotgun (WGS) entry which is preliminary data.</text>
</comment>
<evidence type="ECO:0000256" key="6">
    <source>
        <dbReference type="ARBA" id="ARBA00023157"/>
    </source>
</evidence>
<dbReference type="Pfam" id="PF00578">
    <property type="entry name" value="AhpC-TSA"/>
    <property type="match status" value="1"/>
</dbReference>
<evidence type="ECO:0000256" key="2">
    <source>
        <dbReference type="ARBA" id="ARBA00013017"/>
    </source>
</evidence>
<keyword evidence="3" id="KW-0575">Peroxidase</keyword>
<keyword evidence="14" id="KW-1185">Reference proteome</keyword>
<proteinExistence type="inferred from homology"/>
<evidence type="ECO:0000256" key="3">
    <source>
        <dbReference type="ARBA" id="ARBA00022559"/>
    </source>
</evidence>
<accession>A0A4R7PE92</accession>
<comment type="function">
    <text evidence="1">Thiol-specific peroxidase that catalyzes the reduction of hydrogen peroxide and organic hydroperoxides to water and alcohols, respectively. Plays a role in cell protection against oxidative stress by detoxifying peroxides and as sensor of hydrogen peroxide-mediated signaling events.</text>
</comment>
<dbReference type="RefSeq" id="WP_133881015.1">
    <property type="nucleotide sequence ID" value="NZ_MWIN01000001.1"/>
</dbReference>
<dbReference type="OrthoDB" id="9809746at2"/>
<evidence type="ECO:0000256" key="1">
    <source>
        <dbReference type="ARBA" id="ARBA00003330"/>
    </source>
</evidence>
<gene>
    <name evidence="13" type="ORF">DFR24_1923</name>
</gene>
<evidence type="ECO:0000256" key="11">
    <source>
        <dbReference type="ARBA" id="ARBA00049091"/>
    </source>
</evidence>
<evidence type="ECO:0000256" key="4">
    <source>
        <dbReference type="ARBA" id="ARBA00022862"/>
    </source>
</evidence>
<evidence type="ECO:0000259" key="12">
    <source>
        <dbReference type="PROSITE" id="PS51352"/>
    </source>
</evidence>
<dbReference type="SUPFAM" id="SSF52833">
    <property type="entry name" value="Thioredoxin-like"/>
    <property type="match status" value="1"/>
</dbReference>
<dbReference type="GO" id="GO:0034599">
    <property type="term" value="P:cellular response to oxidative stress"/>
    <property type="evidence" value="ECO:0007669"/>
    <property type="project" value="TreeGrafter"/>
</dbReference>
<dbReference type="AlphaFoldDB" id="A0A4R7PE92"/>
<keyword evidence="4" id="KW-0049">Antioxidant</keyword>
<dbReference type="EMBL" id="SOBT01000008">
    <property type="protein sequence ID" value="TDU32525.1"/>
    <property type="molecule type" value="Genomic_DNA"/>
</dbReference>
<dbReference type="PANTHER" id="PTHR42801:SF7">
    <property type="entry name" value="SLL1159 PROTEIN"/>
    <property type="match status" value="1"/>
</dbReference>
<evidence type="ECO:0000256" key="10">
    <source>
        <dbReference type="ARBA" id="ARBA00042639"/>
    </source>
</evidence>
<evidence type="ECO:0000256" key="8">
    <source>
        <dbReference type="ARBA" id="ARBA00032824"/>
    </source>
</evidence>
<dbReference type="InterPro" id="IPR050924">
    <property type="entry name" value="Peroxiredoxin_BCP/PrxQ"/>
</dbReference>
<dbReference type="Proteomes" id="UP000295341">
    <property type="component" value="Unassembled WGS sequence"/>
</dbReference>
<dbReference type="InterPro" id="IPR013766">
    <property type="entry name" value="Thioredoxin_domain"/>
</dbReference>
<feature type="domain" description="Thioredoxin" evidence="12">
    <location>
        <begin position="48"/>
        <end position="221"/>
    </location>
</feature>
<evidence type="ECO:0000256" key="7">
    <source>
        <dbReference type="ARBA" id="ARBA00023284"/>
    </source>
</evidence>
<dbReference type="GO" id="GO:0005737">
    <property type="term" value="C:cytoplasm"/>
    <property type="evidence" value="ECO:0007669"/>
    <property type="project" value="TreeGrafter"/>
</dbReference>
<protein>
    <recommendedName>
        <fullName evidence="2">thioredoxin-dependent peroxiredoxin</fullName>
        <ecNumber evidence="2">1.11.1.24</ecNumber>
    </recommendedName>
    <alternativeName>
        <fullName evidence="8">Thioredoxin peroxidase</fullName>
    </alternativeName>
    <alternativeName>
        <fullName evidence="10">Thioredoxin-dependent peroxiredoxin Bcp</fullName>
    </alternativeName>
</protein>
<evidence type="ECO:0000313" key="13">
    <source>
        <dbReference type="EMBL" id="TDU32525.1"/>
    </source>
</evidence>
<dbReference type="GO" id="GO:0008379">
    <property type="term" value="F:thioredoxin peroxidase activity"/>
    <property type="evidence" value="ECO:0007669"/>
    <property type="project" value="TreeGrafter"/>
</dbReference>
<name>A0A4R7PE92_9GAMM</name>
<dbReference type="GO" id="GO:0045454">
    <property type="term" value="P:cell redox homeostasis"/>
    <property type="evidence" value="ECO:0007669"/>
    <property type="project" value="TreeGrafter"/>
</dbReference>
<dbReference type="CDD" id="cd02970">
    <property type="entry name" value="PRX_like2"/>
    <property type="match status" value="1"/>
</dbReference>
<sequence>MTLQSRLDAFKSDFEGGKPPYNMKREHIETMHRATAALKASGAAALARKVGDRAPAFDLPDADGNVVSSAERLARGPLIVTFYRGVWCPYCNFELQALQALLTTYERLGASLVAISPQTPANSRKSMRQNQVGFPILSDAGGAVGAAFGLRFALPQDLRDLYQGARIDLPAFNEDPSWTLPMPARYVIAQDGTIVYAEVNPDYTRRPEPEALLGVLDRAVQSA</sequence>
<dbReference type="PANTHER" id="PTHR42801">
    <property type="entry name" value="THIOREDOXIN-DEPENDENT PEROXIDE REDUCTASE"/>
    <property type="match status" value="1"/>
</dbReference>
<dbReference type="Gene3D" id="3.40.30.10">
    <property type="entry name" value="Glutaredoxin"/>
    <property type="match status" value="1"/>
</dbReference>
<evidence type="ECO:0000256" key="9">
    <source>
        <dbReference type="ARBA" id="ARBA00038489"/>
    </source>
</evidence>
<evidence type="ECO:0000313" key="14">
    <source>
        <dbReference type="Proteomes" id="UP000295341"/>
    </source>
</evidence>
<dbReference type="InterPro" id="IPR036249">
    <property type="entry name" value="Thioredoxin-like_sf"/>
</dbReference>
<keyword evidence="5" id="KW-0560">Oxidoreductase</keyword>
<keyword evidence="7" id="KW-0676">Redox-active center</keyword>
<comment type="similarity">
    <text evidence="9">Belongs to the peroxiredoxin family. BCP/PrxQ subfamily.</text>
</comment>
<comment type="catalytic activity">
    <reaction evidence="11">
        <text>a hydroperoxide + [thioredoxin]-dithiol = an alcohol + [thioredoxin]-disulfide + H2O</text>
        <dbReference type="Rhea" id="RHEA:62620"/>
        <dbReference type="Rhea" id="RHEA-COMP:10698"/>
        <dbReference type="Rhea" id="RHEA-COMP:10700"/>
        <dbReference type="ChEBI" id="CHEBI:15377"/>
        <dbReference type="ChEBI" id="CHEBI:29950"/>
        <dbReference type="ChEBI" id="CHEBI:30879"/>
        <dbReference type="ChEBI" id="CHEBI:35924"/>
        <dbReference type="ChEBI" id="CHEBI:50058"/>
        <dbReference type="EC" id="1.11.1.24"/>
    </reaction>
</comment>
<keyword evidence="6" id="KW-1015">Disulfide bond</keyword>
<evidence type="ECO:0000256" key="5">
    <source>
        <dbReference type="ARBA" id="ARBA00023002"/>
    </source>
</evidence>
<dbReference type="PROSITE" id="PS51352">
    <property type="entry name" value="THIOREDOXIN_2"/>
    <property type="match status" value="1"/>
</dbReference>
<reference evidence="13 14" key="1">
    <citation type="submission" date="2019-03" db="EMBL/GenBank/DDBJ databases">
        <title>Genomic Encyclopedia of Type Strains, Phase IV (KMG-IV): sequencing the most valuable type-strain genomes for metagenomic binning, comparative biology and taxonomic classification.</title>
        <authorList>
            <person name="Goeker M."/>
        </authorList>
    </citation>
    <scope>NUCLEOTIDE SEQUENCE [LARGE SCALE GENOMIC DNA]</scope>
    <source>
        <strain evidence="13 14">DSM 26377</strain>
    </source>
</reference>
<dbReference type="InterPro" id="IPR000866">
    <property type="entry name" value="AhpC/TSA"/>
</dbReference>
<organism evidence="13 14">
    <name type="scientific">Panacagrimonas perspica</name>
    <dbReference type="NCBI Taxonomy" id="381431"/>
    <lineage>
        <taxon>Bacteria</taxon>
        <taxon>Pseudomonadati</taxon>
        <taxon>Pseudomonadota</taxon>
        <taxon>Gammaproteobacteria</taxon>
        <taxon>Nevskiales</taxon>
        <taxon>Nevskiaceae</taxon>
        <taxon>Panacagrimonas</taxon>
    </lineage>
</organism>
<dbReference type="EC" id="1.11.1.24" evidence="2"/>